<evidence type="ECO:0000256" key="1">
    <source>
        <dbReference type="SAM" id="MobiDB-lite"/>
    </source>
</evidence>
<organism evidence="2 3">
    <name type="scientific">Cadophora malorum</name>
    <dbReference type="NCBI Taxonomy" id="108018"/>
    <lineage>
        <taxon>Eukaryota</taxon>
        <taxon>Fungi</taxon>
        <taxon>Dikarya</taxon>
        <taxon>Ascomycota</taxon>
        <taxon>Pezizomycotina</taxon>
        <taxon>Leotiomycetes</taxon>
        <taxon>Helotiales</taxon>
        <taxon>Ploettnerulaceae</taxon>
        <taxon>Cadophora</taxon>
    </lineage>
</organism>
<reference evidence="2" key="1">
    <citation type="submission" date="2021-02" db="EMBL/GenBank/DDBJ databases">
        <title>Genome sequence Cadophora malorum strain M34.</title>
        <authorList>
            <person name="Stefanovic E."/>
            <person name="Vu D."/>
            <person name="Scully C."/>
            <person name="Dijksterhuis J."/>
            <person name="Roader J."/>
            <person name="Houbraken J."/>
        </authorList>
    </citation>
    <scope>NUCLEOTIDE SEQUENCE</scope>
    <source>
        <strain evidence="2">M34</strain>
    </source>
</reference>
<feature type="compositionally biased region" description="Low complexity" evidence="1">
    <location>
        <begin position="174"/>
        <end position="189"/>
    </location>
</feature>
<sequence>MTASRPTTPEREEAETLNAAEILVKMANTPVGTSGLPINEDDIAAVPNPGTLPPVEATSTTSSPLTDTTTPPSVPGEAPAHPIAIPSTSSNLSGSDTSTSIPAAVVAPTPARVVAASMAVQSVAASNVVSGPTANRDGPFHNMIVNEVQSARPLPPISWGPTSQKYGHGAQQDASLSAGSSKSKAGNGLIRPSGQSTKSVIYTTTDERHFANLSVKPSTAANPSAHFDKIGSHSLNTPTAHQSNSGAVSYSVINGRPCLAPVTQVKDNAGKSQATPGSVNGRINPGKTGRNGVPRVQTPFSSQRPATQTTFNPFSLPSPGQPMPFWYPATLTQRSSASPYGSQIAATPSRSSPIQGQQDMGSSRTLLPSTPSKSASATSNGTRPRTELPSAPLKNTSIPPSNGTPRTLLPARSSSGSVTSDGSQRSEVFRLMDERMSDIKFSGSAVTTDDLVRLEHMERALLSDFYILHGTFLPHPRYDGQPNEAAFIAGGFRHPRNFYDFEDRMKNLKKKVVKRLEKQAASEHGTQKDWSKQLAEEHETLSILYDELVHCKKCLTGLRKYLERENKVGEFYEYKLKVQYTEIGNQDIPPGYRRSTAAKKKKAAPATNTKTTSGKKRQNFILIDSDNSSEQGSTPTASKPPRKKAKTQPTQSGQISSTTQFRATSQPTNGTGMRQQPRGPAQAMNGSGMQQSPRGPPPASPAVRPRTVADIDRDIAVRAVEVEKLQQEMTRLRWEKLMLEDCGQNGGA</sequence>
<feature type="compositionally biased region" description="Low complexity" evidence="1">
    <location>
        <begin position="58"/>
        <end position="71"/>
    </location>
</feature>
<feature type="region of interest" description="Disordered" evidence="1">
    <location>
        <begin position="337"/>
        <end position="426"/>
    </location>
</feature>
<feature type="compositionally biased region" description="Polar residues" evidence="1">
    <location>
        <begin position="298"/>
        <end position="315"/>
    </location>
</feature>
<dbReference type="OrthoDB" id="3561639at2759"/>
<comment type="caution">
    <text evidence="2">The sequence shown here is derived from an EMBL/GenBank/DDBJ whole genome shotgun (WGS) entry which is preliminary data.</text>
</comment>
<feature type="region of interest" description="Disordered" evidence="1">
    <location>
        <begin position="30"/>
        <end position="98"/>
    </location>
</feature>
<feature type="compositionally biased region" description="Polar residues" evidence="1">
    <location>
        <begin position="684"/>
        <end position="693"/>
    </location>
</feature>
<feature type="compositionally biased region" description="Low complexity" evidence="1">
    <location>
        <begin position="366"/>
        <end position="379"/>
    </location>
</feature>
<dbReference type="AlphaFoldDB" id="A0A8H8BTU2"/>
<protein>
    <submittedName>
        <fullName evidence="2">Uncharacterized protein</fullName>
    </submittedName>
</protein>
<dbReference type="Proteomes" id="UP000664132">
    <property type="component" value="Unassembled WGS sequence"/>
</dbReference>
<feature type="region of interest" description="Disordered" evidence="1">
    <location>
        <begin position="267"/>
        <end position="319"/>
    </location>
</feature>
<feature type="compositionally biased region" description="Polar residues" evidence="1">
    <location>
        <begin position="647"/>
        <end position="674"/>
    </location>
</feature>
<proteinExistence type="predicted"/>
<feature type="region of interest" description="Disordered" evidence="1">
    <location>
        <begin position="152"/>
        <end position="197"/>
    </location>
</feature>
<accession>A0A8H8BTU2</accession>
<evidence type="ECO:0000313" key="2">
    <source>
        <dbReference type="EMBL" id="KAG4423489.1"/>
    </source>
</evidence>
<feature type="compositionally biased region" description="Low complexity" evidence="1">
    <location>
        <begin position="412"/>
        <end position="426"/>
    </location>
</feature>
<evidence type="ECO:0000313" key="3">
    <source>
        <dbReference type="Proteomes" id="UP000664132"/>
    </source>
</evidence>
<feature type="compositionally biased region" description="Polar residues" evidence="1">
    <location>
        <begin position="625"/>
        <end position="637"/>
    </location>
</feature>
<name>A0A8H8BTU2_9HELO</name>
<keyword evidence="3" id="KW-1185">Reference proteome</keyword>
<feature type="compositionally biased region" description="Polar residues" evidence="1">
    <location>
        <begin position="337"/>
        <end position="365"/>
    </location>
</feature>
<dbReference type="EMBL" id="JAFJYH010000033">
    <property type="protein sequence ID" value="KAG4423489.1"/>
    <property type="molecule type" value="Genomic_DNA"/>
</dbReference>
<feature type="compositionally biased region" description="Polar residues" evidence="1">
    <location>
        <begin position="393"/>
        <end position="405"/>
    </location>
</feature>
<gene>
    <name evidence="2" type="ORF">IFR04_003312</name>
</gene>
<feature type="compositionally biased region" description="Low complexity" evidence="1">
    <location>
        <begin position="87"/>
        <end position="98"/>
    </location>
</feature>
<feature type="region of interest" description="Disordered" evidence="1">
    <location>
        <begin position="585"/>
        <end position="708"/>
    </location>
</feature>